<evidence type="ECO:0000313" key="3">
    <source>
        <dbReference type="Proteomes" id="UP000198836"/>
    </source>
</evidence>
<dbReference type="PROSITE" id="PS51186">
    <property type="entry name" value="GNAT"/>
    <property type="match status" value="1"/>
</dbReference>
<dbReference type="Proteomes" id="UP000198836">
    <property type="component" value="Unassembled WGS sequence"/>
</dbReference>
<dbReference type="InterPro" id="IPR000182">
    <property type="entry name" value="GNAT_dom"/>
</dbReference>
<dbReference type="STRING" id="332999.SAMN04488511_11977"/>
<accession>A0A1I0U3A3</accession>
<dbReference type="InterPro" id="IPR052523">
    <property type="entry name" value="Trichothecene_AcTrans"/>
</dbReference>
<evidence type="ECO:0000259" key="1">
    <source>
        <dbReference type="PROSITE" id="PS51186"/>
    </source>
</evidence>
<dbReference type="Gene3D" id="3.40.630.30">
    <property type="match status" value="1"/>
</dbReference>
<dbReference type="AlphaFoldDB" id="A0A1I0U3A3"/>
<name>A0A1I0U3A3_9SPHI</name>
<dbReference type="PANTHER" id="PTHR42791">
    <property type="entry name" value="GNAT FAMILY ACETYLTRANSFERASE"/>
    <property type="match status" value="1"/>
</dbReference>
<gene>
    <name evidence="2" type="ORF">SAMN04488511_11977</name>
</gene>
<organism evidence="2 3">
    <name type="scientific">Pedobacter suwonensis</name>
    <dbReference type="NCBI Taxonomy" id="332999"/>
    <lineage>
        <taxon>Bacteria</taxon>
        <taxon>Pseudomonadati</taxon>
        <taxon>Bacteroidota</taxon>
        <taxon>Sphingobacteriia</taxon>
        <taxon>Sphingobacteriales</taxon>
        <taxon>Sphingobacteriaceae</taxon>
        <taxon>Pedobacter</taxon>
    </lineage>
</organism>
<dbReference type="EMBL" id="FOJM01000019">
    <property type="protein sequence ID" value="SFA58504.1"/>
    <property type="molecule type" value="Genomic_DNA"/>
</dbReference>
<evidence type="ECO:0000313" key="2">
    <source>
        <dbReference type="EMBL" id="SFA58504.1"/>
    </source>
</evidence>
<dbReference type="OrthoDB" id="1452841at2"/>
<dbReference type="RefSeq" id="WP_090987124.1">
    <property type="nucleotide sequence ID" value="NZ_FOJM01000019.1"/>
</dbReference>
<protein>
    <submittedName>
        <fullName evidence="2">Acetyltransferase (GNAT) family protein</fullName>
    </submittedName>
</protein>
<dbReference type="CDD" id="cd04301">
    <property type="entry name" value="NAT_SF"/>
    <property type="match status" value="1"/>
</dbReference>
<keyword evidence="3" id="KW-1185">Reference proteome</keyword>
<sequence length="191" mass="22227">MLTATYADKNKVIDILSKSFENNHSVNYIVQRDSKIKERIEFLMSYSFDLCYAFGKVFLSNDKNACALILFPDKRKTNLKSILLDIQLILKTIGIPNIGKALSRETKIKKLQPKFAMYYLWFVGVDPASQKQGHGSKLLEEIIADSKQMDRPLYLETSTLQNLPWYQKFGFKIYDQLDLGYKLFFLKRDSQ</sequence>
<keyword evidence="2" id="KW-0808">Transferase</keyword>
<feature type="domain" description="N-acetyltransferase" evidence="1">
    <location>
        <begin position="119"/>
        <end position="189"/>
    </location>
</feature>
<dbReference type="GO" id="GO:0016747">
    <property type="term" value="F:acyltransferase activity, transferring groups other than amino-acyl groups"/>
    <property type="evidence" value="ECO:0007669"/>
    <property type="project" value="InterPro"/>
</dbReference>
<dbReference type="InterPro" id="IPR016181">
    <property type="entry name" value="Acyl_CoA_acyltransferase"/>
</dbReference>
<dbReference type="PANTHER" id="PTHR42791:SF1">
    <property type="entry name" value="N-ACETYLTRANSFERASE DOMAIN-CONTAINING PROTEIN"/>
    <property type="match status" value="1"/>
</dbReference>
<dbReference type="SUPFAM" id="SSF55729">
    <property type="entry name" value="Acyl-CoA N-acyltransferases (Nat)"/>
    <property type="match status" value="1"/>
</dbReference>
<proteinExistence type="predicted"/>
<dbReference type="Pfam" id="PF13508">
    <property type="entry name" value="Acetyltransf_7"/>
    <property type="match status" value="1"/>
</dbReference>
<reference evidence="3" key="1">
    <citation type="submission" date="2016-10" db="EMBL/GenBank/DDBJ databases">
        <authorList>
            <person name="Varghese N."/>
            <person name="Submissions S."/>
        </authorList>
    </citation>
    <scope>NUCLEOTIDE SEQUENCE [LARGE SCALE GENOMIC DNA]</scope>
    <source>
        <strain evidence="3">DSM 18130</strain>
    </source>
</reference>